<protein>
    <submittedName>
        <fullName evidence="1">Uncharacterized protein</fullName>
    </submittedName>
</protein>
<accession>A0A6A4GRK1</accession>
<proteinExistence type="predicted"/>
<gene>
    <name evidence="1" type="ORF">BT96DRAFT_1004248</name>
</gene>
<dbReference type="Proteomes" id="UP000799118">
    <property type="component" value="Unassembled WGS sequence"/>
</dbReference>
<dbReference type="AlphaFoldDB" id="A0A6A4GRK1"/>
<keyword evidence="2" id="KW-1185">Reference proteome</keyword>
<dbReference type="EMBL" id="ML769747">
    <property type="protein sequence ID" value="KAE9388381.1"/>
    <property type="molecule type" value="Genomic_DNA"/>
</dbReference>
<name>A0A6A4GRK1_9AGAR</name>
<evidence type="ECO:0000313" key="2">
    <source>
        <dbReference type="Proteomes" id="UP000799118"/>
    </source>
</evidence>
<evidence type="ECO:0000313" key="1">
    <source>
        <dbReference type="EMBL" id="KAE9388381.1"/>
    </source>
</evidence>
<reference evidence="1" key="1">
    <citation type="journal article" date="2019" name="Environ. Microbiol.">
        <title>Fungal ecological strategies reflected in gene transcription - a case study of two litter decomposers.</title>
        <authorList>
            <person name="Barbi F."/>
            <person name="Kohler A."/>
            <person name="Barry K."/>
            <person name="Baskaran P."/>
            <person name="Daum C."/>
            <person name="Fauchery L."/>
            <person name="Ihrmark K."/>
            <person name="Kuo A."/>
            <person name="LaButti K."/>
            <person name="Lipzen A."/>
            <person name="Morin E."/>
            <person name="Grigoriev I.V."/>
            <person name="Henrissat B."/>
            <person name="Lindahl B."/>
            <person name="Martin F."/>
        </authorList>
    </citation>
    <scope>NUCLEOTIDE SEQUENCE</scope>
    <source>
        <strain evidence="1">JB14</strain>
    </source>
</reference>
<sequence length="75" mass="8455">MPSVDTGLTSVRDNPRVVRRDFDRLHLDFDTDNDPGRSTALDGVPTREWSQLQLEHFFGTEGSEPPTLTISQVLD</sequence>
<organism evidence="1 2">
    <name type="scientific">Gymnopus androsaceus JB14</name>
    <dbReference type="NCBI Taxonomy" id="1447944"/>
    <lineage>
        <taxon>Eukaryota</taxon>
        <taxon>Fungi</taxon>
        <taxon>Dikarya</taxon>
        <taxon>Basidiomycota</taxon>
        <taxon>Agaricomycotina</taxon>
        <taxon>Agaricomycetes</taxon>
        <taxon>Agaricomycetidae</taxon>
        <taxon>Agaricales</taxon>
        <taxon>Marasmiineae</taxon>
        <taxon>Omphalotaceae</taxon>
        <taxon>Gymnopus</taxon>
    </lineage>
</organism>